<feature type="signal peptide" evidence="1">
    <location>
        <begin position="1"/>
        <end position="21"/>
    </location>
</feature>
<protein>
    <recommendedName>
        <fullName evidence="4">Secretin/TonB short N-terminal domain-containing protein</fullName>
    </recommendedName>
</protein>
<dbReference type="SUPFAM" id="SSF49464">
    <property type="entry name" value="Carboxypeptidase regulatory domain-like"/>
    <property type="match status" value="1"/>
</dbReference>
<comment type="caution">
    <text evidence="2">The sequence shown here is derived from an EMBL/GenBank/DDBJ whole genome shotgun (WGS) entry which is preliminary data.</text>
</comment>
<dbReference type="EMBL" id="JBHULV010000057">
    <property type="protein sequence ID" value="MFD2733574.1"/>
    <property type="molecule type" value="Genomic_DNA"/>
</dbReference>
<sequence>MKNQMIMLAAIIVSLVSNTYAQNNLAKKISITASDQPLQTVLDQLSKKGNFIFSYNSDSLPKDTTITFKADNIMVQDALDSLFNGSFEYKEASNYIVLRACPKSLSLIPEKSESIGRKYLISGYIIDNSDGQKVKDASVYEKQLLKSTLTNHLGYFKLKIKSNNQAIRLTVAKDQYKEITVTMLPAVMVGTQDTSKYRFNPESGIVATYFGKIFITSKQRVQSANLNGFYAESPVQFSFVPGLSTNGLYNSQVVNAVSLNALAGYSAGVDGVEVAGLFNVNKHNVKNFQAAGLINTVGGTVNGAQMAGIGNIVLDSVSAFQIAGTFNAVKSNLFGVQIAGIVNANKGNMTGTQIAGIVNLNGKKLKGAQLAGIGNTNLKEVSGWQMAGIYNMVTDSMKGVQLAGIVNYAKKMKGFQMGLVNIADTLEGVSFGLVNLSKNGYHKLAVYSNDFTNINLALVTGSAKLYTSIRAGYNISDTAKVYSVGLGVGHDFIINKKIAVGSQLSGDQIYLGSWSKNNWIGKAGLNLQVKLVKGIEIFAGPYYNIYYNKQQSKIKNYALPLQSRGLAYHNYNKNLNGWVGFEAGIRLF</sequence>
<proteinExistence type="predicted"/>
<feature type="chain" id="PRO_5047109427" description="Secretin/TonB short N-terminal domain-containing protein" evidence="1">
    <location>
        <begin position="22"/>
        <end position="588"/>
    </location>
</feature>
<organism evidence="2 3">
    <name type="scientific">Pedobacter alpinus</name>
    <dbReference type="NCBI Taxonomy" id="1590643"/>
    <lineage>
        <taxon>Bacteria</taxon>
        <taxon>Pseudomonadati</taxon>
        <taxon>Bacteroidota</taxon>
        <taxon>Sphingobacteriia</taxon>
        <taxon>Sphingobacteriales</taxon>
        <taxon>Sphingobacteriaceae</taxon>
        <taxon>Pedobacter</taxon>
    </lineage>
</organism>
<name>A0ABW5TXA9_9SPHI</name>
<gene>
    <name evidence="2" type="ORF">ACFSSE_17835</name>
</gene>
<keyword evidence="1" id="KW-0732">Signal</keyword>
<evidence type="ECO:0000313" key="2">
    <source>
        <dbReference type="EMBL" id="MFD2733574.1"/>
    </source>
</evidence>
<dbReference type="RefSeq" id="WP_379045412.1">
    <property type="nucleotide sequence ID" value="NZ_JBHSKW010000054.1"/>
</dbReference>
<evidence type="ECO:0008006" key="4">
    <source>
        <dbReference type="Google" id="ProtNLM"/>
    </source>
</evidence>
<dbReference type="InterPro" id="IPR008969">
    <property type="entry name" value="CarboxyPept-like_regulatory"/>
</dbReference>
<reference evidence="3" key="1">
    <citation type="journal article" date="2019" name="Int. J. Syst. Evol. Microbiol.">
        <title>The Global Catalogue of Microorganisms (GCM) 10K type strain sequencing project: providing services to taxonomists for standard genome sequencing and annotation.</title>
        <authorList>
            <consortium name="The Broad Institute Genomics Platform"/>
            <consortium name="The Broad Institute Genome Sequencing Center for Infectious Disease"/>
            <person name="Wu L."/>
            <person name="Ma J."/>
        </authorList>
    </citation>
    <scope>NUCLEOTIDE SEQUENCE [LARGE SCALE GENOMIC DNA]</scope>
    <source>
        <strain evidence="3">KCTC 42456</strain>
    </source>
</reference>
<accession>A0ABW5TXA9</accession>
<dbReference type="Proteomes" id="UP001597546">
    <property type="component" value="Unassembled WGS sequence"/>
</dbReference>
<evidence type="ECO:0000256" key="1">
    <source>
        <dbReference type="SAM" id="SignalP"/>
    </source>
</evidence>
<keyword evidence="3" id="KW-1185">Reference proteome</keyword>
<evidence type="ECO:0000313" key="3">
    <source>
        <dbReference type="Proteomes" id="UP001597546"/>
    </source>
</evidence>